<protein>
    <recommendedName>
        <fullName evidence="4">Cell surface glycoprotein</fullName>
    </recommendedName>
</protein>
<feature type="compositionally biased region" description="Low complexity" evidence="1">
    <location>
        <begin position="294"/>
        <end position="342"/>
    </location>
</feature>
<evidence type="ECO:0000256" key="1">
    <source>
        <dbReference type="SAM" id="MobiDB-lite"/>
    </source>
</evidence>
<dbReference type="EMBL" id="CP048739">
    <property type="protein sequence ID" value="QIB75527.1"/>
    <property type="molecule type" value="Genomic_DNA"/>
</dbReference>
<evidence type="ECO:0008006" key="4">
    <source>
        <dbReference type="Google" id="ProtNLM"/>
    </source>
</evidence>
<organism evidence="2 3">
    <name type="scientific">Halogeometricum borinquense</name>
    <dbReference type="NCBI Taxonomy" id="60847"/>
    <lineage>
        <taxon>Archaea</taxon>
        <taxon>Methanobacteriati</taxon>
        <taxon>Methanobacteriota</taxon>
        <taxon>Stenosarchaea group</taxon>
        <taxon>Halobacteria</taxon>
        <taxon>Halobacteriales</taxon>
        <taxon>Haloferacaceae</taxon>
        <taxon>Halogeometricum</taxon>
    </lineage>
</organism>
<reference evidence="2 3" key="1">
    <citation type="submission" date="2020-02" db="EMBL/GenBank/DDBJ databases">
        <title>Whole genome sequence of Halogeometricum borinquense strain wsp4.</title>
        <authorList>
            <person name="Verma D.K."/>
            <person name="Gopal K."/>
            <person name="Prasad E.S."/>
        </authorList>
    </citation>
    <scope>NUCLEOTIDE SEQUENCE [LARGE SCALE GENOMIC DNA]</scope>
    <source>
        <strain evidence="3">wsp4</strain>
    </source>
</reference>
<dbReference type="GeneID" id="44080779"/>
<feature type="region of interest" description="Disordered" evidence="1">
    <location>
        <begin position="231"/>
        <end position="342"/>
    </location>
</feature>
<accession>A0A6C0UJX2</accession>
<feature type="compositionally biased region" description="Low complexity" evidence="1">
    <location>
        <begin position="238"/>
        <end position="277"/>
    </location>
</feature>
<dbReference type="AlphaFoldDB" id="A0A6C0UJX2"/>
<evidence type="ECO:0000313" key="2">
    <source>
        <dbReference type="EMBL" id="QIB75527.1"/>
    </source>
</evidence>
<evidence type="ECO:0000313" key="3">
    <source>
        <dbReference type="Proteomes" id="UP000465846"/>
    </source>
</evidence>
<dbReference type="RefSeq" id="WP_163487295.1">
    <property type="nucleotide sequence ID" value="NZ_CP048739.1"/>
</dbReference>
<name>A0A6C0UJX2_9EURY</name>
<sequence>MVSTRVCLGVFLAVCLLTVPVSIGETADYRISTEESVDIPDRTIETKWGEQTVTDIGKYQTGDYVSVTTNAPSDKEYTVRIINSEQELMHSNPGVGDDKSRFELDRYDPGTYAVALMNGSEEVYAVQPLVVAGYTVDQRAPESAESDEQMEVSVELTKVSNDVSSPPATVEVVVGDDADSVRTTATKQSDLTYTATVDLSSLSTGDYRVYTTVRRDNEVFGEKELIGLSDSQQLSVVAEQPSTPSTTEPQSPAETESPTATPTTTPTTTPATSESAPNGQQPAGGDSADEDTDATTSSPADSTTEQVTDTTSTEPPQNTTATTTPTQTASPTATSTAVQTTTTETPVLPDISLLILFVSLTLLARRATN</sequence>
<gene>
    <name evidence="2" type="ORF">G3I44_15220</name>
</gene>
<proteinExistence type="predicted"/>
<dbReference type="Proteomes" id="UP000465846">
    <property type="component" value="Chromosome"/>
</dbReference>